<feature type="binding site" evidence="14">
    <location>
        <begin position="205"/>
        <end position="212"/>
    </location>
    <ligand>
        <name>ATP</name>
        <dbReference type="ChEBI" id="CHEBI:30616"/>
    </ligand>
</feature>
<dbReference type="Gene3D" id="1.20.58.760">
    <property type="entry name" value="Peptidase M41"/>
    <property type="match status" value="1"/>
</dbReference>
<dbReference type="GO" id="GO:0005524">
    <property type="term" value="F:ATP binding"/>
    <property type="evidence" value="ECO:0007669"/>
    <property type="project" value="UniProtKB-UniRule"/>
</dbReference>
<evidence type="ECO:0000256" key="4">
    <source>
        <dbReference type="ARBA" id="ARBA00022692"/>
    </source>
</evidence>
<dbReference type="InterPro" id="IPR011546">
    <property type="entry name" value="Pept_M41_FtsH_extracell"/>
</dbReference>
<evidence type="ECO:0000256" key="15">
    <source>
        <dbReference type="RuleBase" id="RU003651"/>
    </source>
</evidence>
<dbReference type="EC" id="3.4.24.-" evidence="14"/>
<dbReference type="OrthoDB" id="9809379at2"/>
<dbReference type="InterPro" id="IPR003959">
    <property type="entry name" value="ATPase_AAA_core"/>
</dbReference>
<dbReference type="GO" id="GO:0008270">
    <property type="term" value="F:zinc ion binding"/>
    <property type="evidence" value="ECO:0007669"/>
    <property type="project" value="UniProtKB-UniRule"/>
</dbReference>
<dbReference type="Pfam" id="PF06480">
    <property type="entry name" value="FtsH_ext"/>
    <property type="match status" value="1"/>
</dbReference>
<evidence type="ECO:0000256" key="12">
    <source>
        <dbReference type="ARBA" id="ARBA00023136"/>
    </source>
</evidence>
<feature type="domain" description="AAA+ ATPase" evidence="17">
    <location>
        <begin position="197"/>
        <end position="336"/>
    </location>
</feature>
<dbReference type="FunFam" id="1.20.58.760:FF:000001">
    <property type="entry name" value="ATP-dependent zinc metalloprotease FtsH"/>
    <property type="match status" value="1"/>
</dbReference>
<protein>
    <recommendedName>
        <fullName evidence="14">ATP-dependent zinc metalloprotease FtsH</fullName>
        <ecNumber evidence="14">3.4.24.-</ecNumber>
    </recommendedName>
</protein>
<keyword evidence="4 14" id="KW-0812">Transmembrane</keyword>
<dbReference type="GO" id="GO:0030163">
    <property type="term" value="P:protein catabolic process"/>
    <property type="evidence" value="ECO:0007669"/>
    <property type="project" value="UniProtKB-UniRule"/>
</dbReference>
<keyword evidence="9 14" id="KW-0067">ATP-binding</keyword>
<dbReference type="Gene3D" id="1.10.8.60">
    <property type="match status" value="1"/>
</dbReference>
<dbReference type="InterPro" id="IPR000642">
    <property type="entry name" value="Peptidase_M41"/>
</dbReference>
<dbReference type="FunFam" id="3.40.50.300:FF:000001">
    <property type="entry name" value="ATP-dependent zinc metalloprotease FtsH"/>
    <property type="match status" value="1"/>
</dbReference>
<dbReference type="Pfam" id="PF00004">
    <property type="entry name" value="AAA"/>
    <property type="match status" value="1"/>
</dbReference>
<comment type="similarity">
    <text evidence="2 14">In the C-terminal section; belongs to the peptidase M41 family.</text>
</comment>
<evidence type="ECO:0000256" key="3">
    <source>
        <dbReference type="ARBA" id="ARBA00022670"/>
    </source>
</evidence>
<name>A0A3S1CW86_9BACL</name>
<sequence length="703" mass="77432">MNRFIRNSGFYLILFLVVVGIVQFLSGGGEAADTPRYDQLRQQLQVNNVKEMTGQFDGYAYRVTGKYRNKVDNKESFQTYVPYDTNVVAELTDYSQKNKISYSWNKMEGDSIWLTLLTSIVPLAIMFILFFFLFNQAQGGGGKVMNFGKSRARLYNEEKKKVTFEDVAGADEEKQELVEVVEFLKDPRKFAAVGARIPKGVLLVGPPGTGKTLLARAVAGEAGVPFFSISGSDFVEMFVGVGASRVRDLFENAKKNAPCIIFIDEIDAVGRQRGAGLGGGHDEREQTLNQLLVEMDGFGGNEGIIIVAATNRADILDPALLRPGRFDRQITVDRPDVKGREAVLKVHARNKPLTKDVRLDVIAKRTTGFTGADLENLLNEAALLAARRNRKDISMREVDEAIDRVIVGTEKRSRVVSDREKRIVAFHEAGHTIVGYFLEHADMVHKVTIIPRGRAGGYVIMMPKEDRMLVTKQELLDKVTGLLGGRVSEELFIGEIGTGAYSDFQQATSIVRSMIVEYGMSEKLGPMQFGTSQGQVFLGRDIGHEQNYSDAIAYEIDQEMQRFINESYERCKQLLMKYSKEVHLIAETLLEVETLELDQIKQLIETGKLTPDPDGDGGGSSETGSPIVDTIGDVNVRIQARDEEAQPQVPGGDIPNDVPGSSANDIRGDHPVDTPEGTVKDAPVTPPQPKDQDGSGNGGSTPL</sequence>
<comment type="cofactor">
    <cofactor evidence="14">
        <name>Zn(2+)</name>
        <dbReference type="ChEBI" id="CHEBI:29105"/>
    </cofactor>
    <text evidence="14">Binds 1 zinc ion per subunit.</text>
</comment>
<keyword evidence="14" id="KW-1003">Cell membrane</keyword>
<dbReference type="GO" id="GO:0004176">
    <property type="term" value="F:ATP-dependent peptidase activity"/>
    <property type="evidence" value="ECO:0007669"/>
    <property type="project" value="InterPro"/>
</dbReference>
<dbReference type="Pfam" id="PF01434">
    <property type="entry name" value="Peptidase_M41"/>
    <property type="match status" value="1"/>
</dbReference>
<dbReference type="SUPFAM" id="SSF140990">
    <property type="entry name" value="FtsH protease domain-like"/>
    <property type="match status" value="1"/>
</dbReference>
<dbReference type="SUPFAM" id="SSF52540">
    <property type="entry name" value="P-loop containing nucleoside triphosphate hydrolases"/>
    <property type="match status" value="1"/>
</dbReference>
<comment type="similarity">
    <text evidence="15">Belongs to the AAA ATPase family.</text>
</comment>
<evidence type="ECO:0000256" key="7">
    <source>
        <dbReference type="ARBA" id="ARBA00022801"/>
    </source>
</evidence>
<comment type="similarity">
    <text evidence="13 14">In the central section; belongs to the AAA ATPase family.</text>
</comment>
<evidence type="ECO:0000256" key="11">
    <source>
        <dbReference type="ARBA" id="ARBA00023049"/>
    </source>
</evidence>
<dbReference type="InterPro" id="IPR005936">
    <property type="entry name" value="FtsH"/>
</dbReference>
<dbReference type="GO" id="GO:0005886">
    <property type="term" value="C:plasma membrane"/>
    <property type="evidence" value="ECO:0007669"/>
    <property type="project" value="UniProtKB-SubCell"/>
</dbReference>
<evidence type="ECO:0000256" key="16">
    <source>
        <dbReference type="SAM" id="MobiDB-lite"/>
    </source>
</evidence>
<dbReference type="Proteomes" id="UP000272464">
    <property type="component" value="Unassembled WGS sequence"/>
</dbReference>
<dbReference type="GO" id="GO:0004222">
    <property type="term" value="F:metalloendopeptidase activity"/>
    <property type="evidence" value="ECO:0007669"/>
    <property type="project" value="InterPro"/>
</dbReference>
<evidence type="ECO:0000256" key="8">
    <source>
        <dbReference type="ARBA" id="ARBA00022833"/>
    </source>
</evidence>
<evidence type="ECO:0000256" key="1">
    <source>
        <dbReference type="ARBA" id="ARBA00004370"/>
    </source>
</evidence>
<dbReference type="NCBIfam" id="TIGR01241">
    <property type="entry name" value="FtsH_fam"/>
    <property type="match status" value="1"/>
</dbReference>
<evidence type="ECO:0000256" key="9">
    <source>
        <dbReference type="ARBA" id="ARBA00022840"/>
    </source>
</evidence>
<reference evidence="18 19" key="1">
    <citation type="submission" date="2018-12" db="EMBL/GenBank/DDBJ databases">
        <authorList>
            <person name="Sun L."/>
            <person name="Chen Z."/>
        </authorList>
    </citation>
    <scope>NUCLEOTIDE SEQUENCE [LARGE SCALE GENOMIC DNA]</scope>
    <source>
        <strain evidence="18 19">3-5-3</strain>
    </source>
</reference>
<keyword evidence="6 14" id="KW-0547">Nucleotide-binding</keyword>
<keyword evidence="7 14" id="KW-0378">Hydrolase</keyword>
<keyword evidence="5 14" id="KW-0479">Metal-binding</keyword>
<feature type="region of interest" description="Disordered" evidence="16">
    <location>
        <begin position="606"/>
        <end position="628"/>
    </location>
</feature>
<feature type="transmembrane region" description="Helical" evidence="14">
    <location>
        <begin position="112"/>
        <end position="134"/>
    </location>
</feature>
<dbReference type="PANTHER" id="PTHR23076:SF113">
    <property type="entry name" value="ATP-DEPENDENT ZINC METALLOPROTEASE FTSH 1, CHLOROPLASTIC-RELATED"/>
    <property type="match status" value="1"/>
</dbReference>
<dbReference type="HAMAP" id="MF_01458">
    <property type="entry name" value="FtsH"/>
    <property type="match status" value="1"/>
</dbReference>
<keyword evidence="3 14" id="KW-0645">Protease</keyword>
<evidence type="ECO:0000256" key="2">
    <source>
        <dbReference type="ARBA" id="ARBA00010044"/>
    </source>
</evidence>
<comment type="caution">
    <text evidence="14">Lacks conserved residue(s) required for the propagation of feature annotation.</text>
</comment>
<comment type="caution">
    <text evidence="18">The sequence shown here is derived from an EMBL/GenBank/DDBJ whole genome shotgun (WGS) entry which is preliminary data.</text>
</comment>
<gene>
    <name evidence="14" type="primary">ftsH</name>
    <name evidence="18" type="ORF">EJP77_20200</name>
</gene>
<comment type="function">
    <text evidence="14">Acts as a processive, ATP-dependent zinc metallopeptidase for both cytoplasmic and membrane proteins. Plays a role in the quality control of integral membrane proteins.</text>
</comment>
<proteinExistence type="inferred from homology"/>
<evidence type="ECO:0000256" key="13">
    <source>
        <dbReference type="ARBA" id="ARBA00061570"/>
    </source>
</evidence>
<dbReference type="SMART" id="SM00382">
    <property type="entry name" value="AAA"/>
    <property type="match status" value="1"/>
</dbReference>
<dbReference type="InterPro" id="IPR027417">
    <property type="entry name" value="P-loop_NTPase"/>
</dbReference>
<dbReference type="AlphaFoldDB" id="A0A3S1CW86"/>
<keyword evidence="8 14" id="KW-0862">Zinc</keyword>
<accession>A0A3S1CW86</accession>
<dbReference type="PANTHER" id="PTHR23076">
    <property type="entry name" value="METALLOPROTEASE M41 FTSH"/>
    <property type="match status" value="1"/>
</dbReference>
<evidence type="ECO:0000256" key="14">
    <source>
        <dbReference type="HAMAP-Rule" id="MF_01458"/>
    </source>
</evidence>
<feature type="binding site" evidence="14">
    <location>
        <position position="503"/>
    </location>
    <ligand>
        <name>Zn(2+)</name>
        <dbReference type="ChEBI" id="CHEBI:29105"/>
        <note>catalytic</note>
    </ligand>
</feature>
<comment type="subunit">
    <text evidence="14">Homohexamer.</text>
</comment>
<feature type="active site" evidence="14">
    <location>
        <position position="428"/>
    </location>
</feature>
<organism evidence="18 19">
    <name type="scientific">Paenibacillus zeisoli</name>
    <dbReference type="NCBI Taxonomy" id="2496267"/>
    <lineage>
        <taxon>Bacteria</taxon>
        <taxon>Bacillati</taxon>
        <taxon>Bacillota</taxon>
        <taxon>Bacilli</taxon>
        <taxon>Bacillales</taxon>
        <taxon>Paenibacillaceae</taxon>
        <taxon>Paenibacillus</taxon>
    </lineage>
</organism>
<comment type="subcellular location">
    <subcellularLocation>
        <location evidence="14">Cell membrane</location>
        <topology evidence="14">Multi-pass membrane protein</topology>
        <orientation evidence="14">Cytoplasmic side</orientation>
    </subcellularLocation>
    <subcellularLocation>
        <location evidence="1">Membrane</location>
    </subcellularLocation>
</comment>
<dbReference type="CDD" id="cd19501">
    <property type="entry name" value="RecA-like_FtsH"/>
    <property type="match status" value="1"/>
</dbReference>
<evidence type="ECO:0000313" key="18">
    <source>
        <dbReference type="EMBL" id="RUT27739.1"/>
    </source>
</evidence>
<keyword evidence="19" id="KW-1185">Reference proteome</keyword>
<evidence type="ECO:0000256" key="5">
    <source>
        <dbReference type="ARBA" id="ARBA00022723"/>
    </source>
</evidence>
<keyword evidence="12 14" id="KW-0472">Membrane</keyword>
<dbReference type="PROSITE" id="PS00674">
    <property type="entry name" value="AAA"/>
    <property type="match status" value="1"/>
</dbReference>
<dbReference type="RefSeq" id="WP_127201067.1">
    <property type="nucleotide sequence ID" value="NZ_RZNX01000016.1"/>
</dbReference>
<feature type="binding site" evidence="14">
    <location>
        <position position="431"/>
    </location>
    <ligand>
        <name>Zn(2+)</name>
        <dbReference type="ChEBI" id="CHEBI:29105"/>
        <note>catalytic</note>
    </ligand>
</feature>
<dbReference type="InterPro" id="IPR041569">
    <property type="entry name" value="AAA_lid_3"/>
</dbReference>
<dbReference type="EMBL" id="RZNX01000016">
    <property type="protein sequence ID" value="RUT27739.1"/>
    <property type="molecule type" value="Genomic_DNA"/>
</dbReference>
<evidence type="ECO:0000256" key="10">
    <source>
        <dbReference type="ARBA" id="ARBA00022989"/>
    </source>
</evidence>
<evidence type="ECO:0000259" key="17">
    <source>
        <dbReference type="SMART" id="SM00382"/>
    </source>
</evidence>
<dbReference type="InterPro" id="IPR003960">
    <property type="entry name" value="ATPase_AAA_CS"/>
</dbReference>
<evidence type="ECO:0000256" key="6">
    <source>
        <dbReference type="ARBA" id="ARBA00022741"/>
    </source>
</evidence>
<keyword evidence="10 14" id="KW-1133">Transmembrane helix</keyword>
<dbReference type="Pfam" id="PF17862">
    <property type="entry name" value="AAA_lid_3"/>
    <property type="match status" value="1"/>
</dbReference>
<feature type="binding site" evidence="14">
    <location>
        <position position="427"/>
    </location>
    <ligand>
        <name>Zn(2+)</name>
        <dbReference type="ChEBI" id="CHEBI:29105"/>
        <note>catalytic</note>
    </ligand>
</feature>
<dbReference type="InterPro" id="IPR037219">
    <property type="entry name" value="Peptidase_M41-like"/>
</dbReference>
<dbReference type="FunFam" id="1.10.8.60:FF:000001">
    <property type="entry name" value="ATP-dependent zinc metalloprotease FtsH"/>
    <property type="match status" value="1"/>
</dbReference>
<evidence type="ECO:0000313" key="19">
    <source>
        <dbReference type="Proteomes" id="UP000272464"/>
    </source>
</evidence>
<keyword evidence="11 14" id="KW-0482">Metalloprotease</keyword>
<dbReference type="Gene3D" id="3.40.50.300">
    <property type="entry name" value="P-loop containing nucleotide triphosphate hydrolases"/>
    <property type="match status" value="1"/>
</dbReference>
<dbReference type="GO" id="GO:0016887">
    <property type="term" value="F:ATP hydrolysis activity"/>
    <property type="evidence" value="ECO:0007669"/>
    <property type="project" value="UniProtKB-UniRule"/>
</dbReference>
<feature type="region of interest" description="Disordered" evidence="16">
    <location>
        <begin position="642"/>
        <end position="703"/>
    </location>
</feature>
<dbReference type="InterPro" id="IPR003593">
    <property type="entry name" value="AAA+_ATPase"/>
</dbReference>
<dbReference type="GO" id="GO:0006508">
    <property type="term" value="P:proteolysis"/>
    <property type="evidence" value="ECO:0007669"/>
    <property type="project" value="UniProtKB-KW"/>
</dbReference>